<evidence type="ECO:0000256" key="3">
    <source>
        <dbReference type="ARBA" id="ARBA00022475"/>
    </source>
</evidence>
<dbReference type="Pfam" id="PF09422">
    <property type="entry name" value="AMER"/>
    <property type="match status" value="1"/>
</dbReference>
<dbReference type="PANTHER" id="PTHR22237:SF0">
    <property type="entry name" value="APC MEMBRANE RECRUITMENT PROTEIN 1"/>
    <property type="match status" value="1"/>
</dbReference>
<reference evidence="8" key="1">
    <citation type="submission" date="2016-05" db="EMBL/GenBank/DDBJ databases">
        <authorList>
            <person name="Lavstsen T."/>
            <person name="Jespersen J.S."/>
        </authorList>
    </citation>
    <scope>NUCLEOTIDE SEQUENCE</scope>
    <source>
        <tissue evidence="8">Brain</tissue>
    </source>
</reference>
<dbReference type="GO" id="GO:0008013">
    <property type="term" value="F:beta-catenin binding"/>
    <property type="evidence" value="ECO:0007669"/>
    <property type="project" value="TreeGrafter"/>
</dbReference>
<evidence type="ECO:0000256" key="7">
    <source>
        <dbReference type="SAM" id="MobiDB-lite"/>
    </source>
</evidence>
<dbReference type="EMBL" id="HAEA01011914">
    <property type="protein sequence ID" value="SBQ40394.1"/>
    <property type="molecule type" value="Transcribed_RNA"/>
</dbReference>
<feature type="region of interest" description="Disordered" evidence="7">
    <location>
        <begin position="585"/>
        <end position="618"/>
    </location>
</feature>
<protein>
    <submittedName>
        <fullName evidence="8">APC membrane recruitment protein 1</fullName>
    </submittedName>
</protein>
<feature type="region of interest" description="Disordered" evidence="7">
    <location>
        <begin position="157"/>
        <end position="179"/>
    </location>
</feature>
<dbReference type="InterPro" id="IPR019003">
    <property type="entry name" value="AMER"/>
</dbReference>
<dbReference type="GO" id="GO:0005886">
    <property type="term" value="C:plasma membrane"/>
    <property type="evidence" value="ECO:0007669"/>
    <property type="project" value="UniProtKB-SubCell"/>
</dbReference>
<sequence>MASRELEELPSGPKASPPRADQQSDSDGIKEELQSDPVNTTVKSQKSGKFKRTALTFFGVRKNICILPSFFGGRSKNQCKKGVCKSRTYDGLSKVSHDRCQRGGGCVSAGGFDSHSQSGASGELHGSCPHECSHHTTDRKSLTLGRQRKSLRSLFQSFKQHRGQRNAESDKTEPSTQCKKEVPVIQLNTKHYATECLGSEPDVPDFVDVMCNITIGPECSHKDAKASENGVEKESPKSERDDQVCGDQLEDADLVSVVPGGYVETSRRSSEPCLKLQEKSEFTLKSQTPASSSDQLNLIFEDVASLKSFDSLTGCGDIIADQEDDSFTESTVSGERSRNGGKRASCYLTYQGGGEEMASPEDLDETCIGEFWENNASEEVCCACDPEQTDTTAELTTSHNVDLMNSSSAQQAGGVDTSSMADILTPQSEHQESVPNSDEGYYDSTTPGPDEGQEKSDRLRAARLPRDSYSGDALYELFAPDESLISPLYENKSQLPSSYHGDCLAEPVDVTDSVFVTEMSCLQISAELYKDDFLELPSTRSKSSALAQNAMGLQEIRANKNCNLNSKLQTPASTNNAKPDVCNAKGNVSASTEKRTKSTSTDCEEGRGSLSLGSTSDPDFETFCEPEEQHLEENKPVALPYRNINSQSADSNSYVDDGQTVCFSQALVDYTKHSEMLSDLETNATFTPNMEALPTIVTFDVVDLHNEGEYDNQIRMELEEDPSSPFEEFEGSYLQKYAFAESDYQMLELYEQNLISNTWAVASLPRHLGLTRVSQSMLSPLSLDRRSRSLDTDSLELKMPDTHRENRAALVSRLQSEEGSERACSPFYRKNGVLSMSEVGDSNGIMALSWQTRSEMALSLPLTDGEITEKVQGLGQPQVRHKLFPCSPDSKSKSQHCCSDASDNSSGDSATQSTDLYSRQCHLPSRLPHSSVVYSGLMEDSDDVTDLFCQSSNLPSCNQGRPVVGREGLSCNRGPLKAGMTKDDMAILGESKMLVDVMIPVACSKHPEASCD</sequence>
<name>A0A1A8E5M4_NOTKA</name>
<feature type="compositionally biased region" description="Polar residues" evidence="7">
    <location>
        <begin position="426"/>
        <end position="436"/>
    </location>
</feature>
<reference evidence="8" key="2">
    <citation type="submission" date="2016-06" db="EMBL/GenBank/DDBJ databases">
        <title>The genome of a short-lived fish provides insights into sex chromosome evolution and the genetic control of aging.</title>
        <authorList>
            <person name="Reichwald K."/>
            <person name="Felder M."/>
            <person name="Petzold A."/>
            <person name="Koch P."/>
            <person name="Groth M."/>
            <person name="Platzer M."/>
        </authorList>
    </citation>
    <scope>NUCLEOTIDE SEQUENCE</scope>
    <source>
        <tissue evidence="8">Brain</tissue>
    </source>
</reference>
<evidence type="ECO:0000256" key="4">
    <source>
        <dbReference type="ARBA" id="ARBA00022687"/>
    </source>
</evidence>
<evidence type="ECO:0000256" key="2">
    <source>
        <dbReference type="ARBA" id="ARBA00007750"/>
    </source>
</evidence>
<dbReference type="GO" id="GO:0016055">
    <property type="term" value="P:Wnt signaling pathway"/>
    <property type="evidence" value="ECO:0007669"/>
    <property type="project" value="UniProtKB-KW"/>
</dbReference>
<feature type="compositionally biased region" description="Basic and acidic residues" evidence="7">
    <location>
        <begin position="165"/>
        <end position="179"/>
    </location>
</feature>
<comment type="subcellular location">
    <subcellularLocation>
        <location evidence="1">Cell membrane</location>
        <topology evidence="1">Peripheral membrane protein</topology>
    </subcellularLocation>
</comment>
<keyword evidence="4" id="KW-0879">Wnt signaling pathway</keyword>
<feature type="region of interest" description="Disordered" evidence="7">
    <location>
        <begin position="222"/>
        <end position="249"/>
    </location>
</feature>
<comment type="similarity">
    <text evidence="2">Belongs to the Amer family.</text>
</comment>
<keyword evidence="6" id="KW-0472">Membrane</keyword>
<accession>A0A1A8E5M4</accession>
<keyword evidence="3" id="KW-1003">Cell membrane</keyword>
<evidence type="ECO:0000256" key="6">
    <source>
        <dbReference type="ARBA" id="ARBA00023136"/>
    </source>
</evidence>
<evidence type="ECO:0000256" key="1">
    <source>
        <dbReference type="ARBA" id="ARBA00004202"/>
    </source>
</evidence>
<dbReference type="GO" id="GO:0060828">
    <property type="term" value="P:regulation of canonical Wnt signaling pathway"/>
    <property type="evidence" value="ECO:0007669"/>
    <property type="project" value="TreeGrafter"/>
</dbReference>
<feature type="region of interest" description="Disordered" evidence="7">
    <location>
        <begin position="882"/>
        <end position="913"/>
    </location>
</feature>
<feature type="region of interest" description="Disordered" evidence="7">
    <location>
        <begin position="1"/>
        <end position="46"/>
    </location>
</feature>
<evidence type="ECO:0000256" key="5">
    <source>
        <dbReference type="ARBA" id="ARBA00023121"/>
    </source>
</evidence>
<dbReference type="GO" id="GO:0005546">
    <property type="term" value="F:phosphatidylinositol-4,5-bisphosphate binding"/>
    <property type="evidence" value="ECO:0007669"/>
    <property type="project" value="TreeGrafter"/>
</dbReference>
<feature type="region of interest" description="Disordered" evidence="7">
    <location>
        <begin position="426"/>
        <end position="460"/>
    </location>
</feature>
<proteinExistence type="inferred from homology"/>
<dbReference type="PANTHER" id="PTHR22237">
    <property type="entry name" value="APC MEMBRANE RECRUITMENT PROTEIN 2-RELATED"/>
    <property type="match status" value="1"/>
</dbReference>
<evidence type="ECO:0000313" key="8">
    <source>
        <dbReference type="EMBL" id="SBQ40394.1"/>
    </source>
</evidence>
<feature type="compositionally biased region" description="Basic and acidic residues" evidence="7">
    <location>
        <begin position="222"/>
        <end position="243"/>
    </location>
</feature>
<feature type="compositionally biased region" description="Polar residues" evidence="7">
    <location>
        <begin position="36"/>
        <end position="45"/>
    </location>
</feature>
<feature type="compositionally biased region" description="Low complexity" evidence="7">
    <location>
        <begin position="899"/>
        <end position="910"/>
    </location>
</feature>
<gene>
    <name evidence="8" type="primary">AMER1</name>
</gene>
<dbReference type="AlphaFoldDB" id="A0A1A8E5M4"/>
<keyword evidence="5" id="KW-0446">Lipid-binding</keyword>
<organism evidence="8">
    <name type="scientific">Nothobranchius kadleci</name>
    <name type="common">African annual killifish</name>
    <dbReference type="NCBI Taxonomy" id="1051664"/>
    <lineage>
        <taxon>Eukaryota</taxon>
        <taxon>Metazoa</taxon>
        <taxon>Chordata</taxon>
        <taxon>Craniata</taxon>
        <taxon>Vertebrata</taxon>
        <taxon>Euteleostomi</taxon>
        <taxon>Actinopterygii</taxon>
        <taxon>Neopterygii</taxon>
        <taxon>Teleostei</taxon>
        <taxon>Neoteleostei</taxon>
        <taxon>Acanthomorphata</taxon>
        <taxon>Ovalentaria</taxon>
        <taxon>Atherinomorphae</taxon>
        <taxon>Cyprinodontiformes</taxon>
        <taxon>Nothobranchiidae</taxon>
        <taxon>Nothobranchius</taxon>
    </lineage>
</organism>